<proteinExistence type="predicted"/>
<comment type="caution">
    <text evidence="2">The sequence shown here is derived from an EMBL/GenBank/DDBJ whole genome shotgun (WGS) entry which is preliminary data.</text>
</comment>
<reference evidence="2" key="1">
    <citation type="submission" date="2021-02" db="EMBL/GenBank/DDBJ databases">
        <authorList>
            <person name="Nowell W R."/>
        </authorList>
    </citation>
    <scope>NUCLEOTIDE SEQUENCE</scope>
</reference>
<accession>A0A813PYG9</accession>
<feature type="coiled-coil region" evidence="1">
    <location>
        <begin position="35"/>
        <end position="69"/>
    </location>
</feature>
<dbReference type="Proteomes" id="UP000663828">
    <property type="component" value="Unassembled WGS sequence"/>
</dbReference>
<evidence type="ECO:0000313" key="2">
    <source>
        <dbReference type="EMBL" id="CAF0759925.1"/>
    </source>
</evidence>
<name>A0A813PYG9_ADIRI</name>
<dbReference type="Proteomes" id="UP000663852">
    <property type="component" value="Unassembled WGS sequence"/>
</dbReference>
<evidence type="ECO:0000256" key="1">
    <source>
        <dbReference type="SAM" id="Coils"/>
    </source>
</evidence>
<gene>
    <name evidence="3" type="ORF">EDS130_LOCUS28174</name>
    <name evidence="2" type="ORF">XAT740_LOCUS879</name>
</gene>
<keyword evidence="1" id="KW-0175">Coiled coil</keyword>
<dbReference type="AlphaFoldDB" id="A0A813PYG9"/>
<evidence type="ECO:0000313" key="3">
    <source>
        <dbReference type="EMBL" id="CAF1254628.1"/>
    </source>
</evidence>
<evidence type="ECO:0000313" key="4">
    <source>
        <dbReference type="Proteomes" id="UP000663828"/>
    </source>
</evidence>
<organism evidence="2 4">
    <name type="scientific">Adineta ricciae</name>
    <name type="common">Rotifer</name>
    <dbReference type="NCBI Taxonomy" id="249248"/>
    <lineage>
        <taxon>Eukaryota</taxon>
        <taxon>Metazoa</taxon>
        <taxon>Spiralia</taxon>
        <taxon>Gnathifera</taxon>
        <taxon>Rotifera</taxon>
        <taxon>Eurotatoria</taxon>
        <taxon>Bdelloidea</taxon>
        <taxon>Adinetida</taxon>
        <taxon>Adinetidae</taxon>
        <taxon>Adineta</taxon>
    </lineage>
</organism>
<dbReference type="EMBL" id="CAJNOR010000025">
    <property type="protein sequence ID" value="CAF0759925.1"/>
    <property type="molecule type" value="Genomic_DNA"/>
</dbReference>
<protein>
    <submittedName>
        <fullName evidence="2">Uncharacterized protein</fullName>
    </submittedName>
</protein>
<keyword evidence="4" id="KW-1185">Reference proteome</keyword>
<sequence>MYYVPVTDSYYRVPVSHVPIYPTVTTTRLLVDDSNAKLNNDLTRVQKDLADLREELADLRLEKDTTCRLCSSRIQSTPCDLDCIICYPPTRRLSYSRSPSPVHYCSICHDYVTDETYVSPPPLRPSSTRPKKKLRYEEDRLSEYLSRQLDLQRLRQRPIPEERPVWIPTAYKQDYPHRRWATRQSYFSEP</sequence>
<dbReference type="OrthoDB" id="10009512at2759"/>
<dbReference type="EMBL" id="CAJNOJ010000182">
    <property type="protein sequence ID" value="CAF1254628.1"/>
    <property type="molecule type" value="Genomic_DNA"/>
</dbReference>